<dbReference type="EMBL" id="JARAWJ010000005">
    <property type="protein sequence ID" value="MDX3037295.1"/>
    <property type="molecule type" value="Genomic_DNA"/>
</dbReference>
<organism evidence="1 2">
    <name type="scientific">Streptomyces caniscabiei</name>
    <dbReference type="NCBI Taxonomy" id="2746961"/>
    <lineage>
        <taxon>Bacteria</taxon>
        <taxon>Bacillati</taxon>
        <taxon>Actinomycetota</taxon>
        <taxon>Actinomycetes</taxon>
        <taxon>Kitasatosporales</taxon>
        <taxon>Streptomycetaceae</taxon>
        <taxon>Streptomyces</taxon>
    </lineage>
</organism>
<sequence length="140" mass="15247">MTPVLPDADTLVRRMYETAFPDATVVNMWPSDWADRLPLLVARKVPGAGAVDPRGLDRSTISVTACAADRAAASLMARQARTALFDACVAQFSDTEAGGYLSHFTELVGPFWQRAGDASLNHSGVYRYEATYQVTSRPHL</sequence>
<gene>
    <name evidence="1" type="ORF">PV383_08945</name>
</gene>
<dbReference type="Proteomes" id="UP001282474">
    <property type="component" value="Unassembled WGS sequence"/>
</dbReference>
<dbReference type="RefSeq" id="WP_193383410.1">
    <property type="nucleotide sequence ID" value="NZ_JABXWI010000001.1"/>
</dbReference>
<evidence type="ECO:0008006" key="3">
    <source>
        <dbReference type="Google" id="ProtNLM"/>
    </source>
</evidence>
<evidence type="ECO:0000313" key="2">
    <source>
        <dbReference type="Proteomes" id="UP001282474"/>
    </source>
</evidence>
<protein>
    <recommendedName>
        <fullName evidence="3">Tail terminator</fullName>
    </recommendedName>
</protein>
<proteinExistence type="predicted"/>
<name>A0ABU4MLQ3_9ACTN</name>
<accession>A0ABU4MLQ3</accession>
<reference evidence="1 2" key="1">
    <citation type="journal article" date="2023" name="Microb. Genom.">
        <title>Mesoterricola silvestris gen. nov., sp. nov., Mesoterricola sediminis sp. nov., Geothrix oryzae sp. nov., Geothrix edaphica sp. nov., Geothrix rubra sp. nov., and Geothrix limicola sp. nov., six novel members of Acidobacteriota isolated from soils.</title>
        <authorList>
            <person name="Weisberg A.J."/>
            <person name="Pearce E."/>
            <person name="Kramer C.G."/>
            <person name="Chang J.H."/>
            <person name="Clarke C.R."/>
        </authorList>
    </citation>
    <scope>NUCLEOTIDE SEQUENCE [LARGE SCALE GENOMIC DNA]</scope>
    <source>
        <strain evidence="1 2">NE20-4-1</strain>
    </source>
</reference>
<keyword evidence="2" id="KW-1185">Reference proteome</keyword>
<comment type="caution">
    <text evidence="1">The sequence shown here is derived from an EMBL/GenBank/DDBJ whole genome shotgun (WGS) entry which is preliminary data.</text>
</comment>
<evidence type="ECO:0000313" key="1">
    <source>
        <dbReference type="EMBL" id="MDX3037295.1"/>
    </source>
</evidence>